<evidence type="ECO:0000313" key="3">
    <source>
        <dbReference type="Proteomes" id="UP000717696"/>
    </source>
</evidence>
<gene>
    <name evidence="2" type="ORF">B0J13DRAFT_416870</name>
</gene>
<organism evidence="2 3">
    <name type="scientific">Dactylonectria estremocensis</name>
    <dbReference type="NCBI Taxonomy" id="1079267"/>
    <lineage>
        <taxon>Eukaryota</taxon>
        <taxon>Fungi</taxon>
        <taxon>Dikarya</taxon>
        <taxon>Ascomycota</taxon>
        <taxon>Pezizomycotina</taxon>
        <taxon>Sordariomycetes</taxon>
        <taxon>Hypocreomycetidae</taxon>
        <taxon>Hypocreales</taxon>
        <taxon>Nectriaceae</taxon>
        <taxon>Dactylonectria</taxon>
    </lineage>
</organism>
<feature type="compositionally biased region" description="Pro residues" evidence="1">
    <location>
        <begin position="130"/>
        <end position="147"/>
    </location>
</feature>
<evidence type="ECO:0000313" key="2">
    <source>
        <dbReference type="EMBL" id="KAH7141598.1"/>
    </source>
</evidence>
<protein>
    <submittedName>
        <fullName evidence="2">Uncharacterized protein</fullName>
    </submittedName>
</protein>
<dbReference type="AlphaFoldDB" id="A0A9P9EPT9"/>
<feature type="compositionally biased region" description="Pro residues" evidence="1">
    <location>
        <begin position="27"/>
        <end position="40"/>
    </location>
</feature>
<name>A0A9P9EPT9_9HYPO</name>
<dbReference type="EMBL" id="JAGMUU010000012">
    <property type="protein sequence ID" value="KAH7141598.1"/>
    <property type="molecule type" value="Genomic_DNA"/>
</dbReference>
<keyword evidence="3" id="KW-1185">Reference proteome</keyword>
<feature type="non-terminal residue" evidence="2">
    <location>
        <position position="183"/>
    </location>
</feature>
<feature type="region of interest" description="Disordered" evidence="1">
    <location>
        <begin position="95"/>
        <end position="149"/>
    </location>
</feature>
<feature type="compositionally biased region" description="Polar residues" evidence="1">
    <location>
        <begin position="112"/>
        <end position="128"/>
    </location>
</feature>
<feature type="non-terminal residue" evidence="2">
    <location>
        <position position="1"/>
    </location>
</feature>
<sequence length="183" mass="20697">LRFDHEIYLQNDFLSRRMRHQRVRAPIPGPEIDPLPPNSPPESIQQPPTATRAEFESVMKVVREVIGEGRRLTIDLARSYERVRAWRERFSWSPLSSDAYESPPPYSPPRGSLSQPPQVLLPQSISLSPTPDPIPDPIPNPPIPGDPFPTVEALIQSVTSFAKINGFGISKYNTYSYKGRKVR</sequence>
<evidence type="ECO:0000256" key="1">
    <source>
        <dbReference type="SAM" id="MobiDB-lite"/>
    </source>
</evidence>
<dbReference type="OrthoDB" id="5147273at2759"/>
<dbReference type="Proteomes" id="UP000717696">
    <property type="component" value="Unassembled WGS sequence"/>
</dbReference>
<proteinExistence type="predicted"/>
<feature type="region of interest" description="Disordered" evidence="1">
    <location>
        <begin position="26"/>
        <end position="52"/>
    </location>
</feature>
<reference evidence="2" key="1">
    <citation type="journal article" date="2021" name="Nat. Commun.">
        <title>Genetic determinants of endophytism in the Arabidopsis root mycobiome.</title>
        <authorList>
            <person name="Mesny F."/>
            <person name="Miyauchi S."/>
            <person name="Thiergart T."/>
            <person name="Pickel B."/>
            <person name="Atanasova L."/>
            <person name="Karlsson M."/>
            <person name="Huettel B."/>
            <person name="Barry K.W."/>
            <person name="Haridas S."/>
            <person name="Chen C."/>
            <person name="Bauer D."/>
            <person name="Andreopoulos W."/>
            <person name="Pangilinan J."/>
            <person name="LaButti K."/>
            <person name="Riley R."/>
            <person name="Lipzen A."/>
            <person name="Clum A."/>
            <person name="Drula E."/>
            <person name="Henrissat B."/>
            <person name="Kohler A."/>
            <person name="Grigoriev I.V."/>
            <person name="Martin F.M."/>
            <person name="Hacquard S."/>
        </authorList>
    </citation>
    <scope>NUCLEOTIDE SEQUENCE</scope>
    <source>
        <strain evidence="2">MPI-CAGE-AT-0021</strain>
    </source>
</reference>
<accession>A0A9P9EPT9</accession>
<comment type="caution">
    <text evidence="2">The sequence shown here is derived from an EMBL/GenBank/DDBJ whole genome shotgun (WGS) entry which is preliminary data.</text>
</comment>